<dbReference type="Gene3D" id="2.30.330.10">
    <property type="entry name" value="SpoA-like"/>
    <property type="match status" value="1"/>
</dbReference>
<reference evidence="4 5" key="1">
    <citation type="submission" date="2016-05" db="EMBL/GenBank/DDBJ databases">
        <title>Complete genome sequence of Pseudomonas antarctica PAMC 27494.</title>
        <authorList>
            <person name="Lee J."/>
        </authorList>
    </citation>
    <scope>NUCLEOTIDE SEQUENCE [LARGE SCALE GENOMIC DNA]</scope>
    <source>
        <strain evidence="4 5">PAMC 27494</strain>
        <plasmid evidence="5">Plasmid pp27494_1</plasmid>
    </source>
</reference>
<geneLocation type="plasmid" evidence="5">
    <name>pp27494_1</name>
</geneLocation>
<dbReference type="PATRIC" id="fig|219572.3.peg.6108"/>
<protein>
    <submittedName>
        <fullName evidence="4">Type III secretion system protein</fullName>
    </submittedName>
</protein>
<dbReference type="EMBL" id="CP015601">
    <property type="protein sequence ID" value="ANF89269.1"/>
    <property type="molecule type" value="Genomic_DNA"/>
</dbReference>
<dbReference type="GO" id="GO:0003774">
    <property type="term" value="F:cytoskeletal motor activity"/>
    <property type="evidence" value="ECO:0007669"/>
    <property type="project" value="InterPro"/>
</dbReference>
<dbReference type="PRINTS" id="PR00956">
    <property type="entry name" value="FLGMOTORFLIN"/>
</dbReference>
<feature type="compositionally biased region" description="Basic and acidic residues" evidence="2">
    <location>
        <begin position="1"/>
        <end position="34"/>
    </location>
</feature>
<dbReference type="GO" id="GO:0006935">
    <property type="term" value="P:chemotaxis"/>
    <property type="evidence" value="ECO:0007669"/>
    <property type="project" value="InterPro"/>
</dbReference>
<dbReference type="Proteomes" id="UP000077829">
    <property type="component" value="Plasmid pP27494_1"/>
</dbReference>
<organism evidence="4 5">
    <name type="scientific">Pseudomonas antarctica</name>
    <dbReference type="NCBI Taxonomy" id="219572"/>
    <lineage>
        <taxon>Bacteria</taxon>
        <taxon>Pseudomonadati</taxon>
        <taxon>Pseudomonadota</taxon>
        <taxon>Gammaproteobacteria</taxon>
        <taxon>Pseudomonadales</taxon>
        <taxon>Pseudomonadaceae</taxon>
        <taxon>Pseudomonas</taxon>
    </lineage>
</organism>
<dbReference type="InterPro" id="IPR001172">
    <property type="entry name" value="FliN_T3SS_HrcQb"/>
</dbReference>
<evidence type="ECO:0000259" key="3">
    <source>
        <dbReference type="Pfam" id="PF01052"/>
    </source>
</evidence>
<dbReference type="GO" id="GO:0071973">
    <property type="term" value="P:bacterial-type flagellum-dependent cell motility"/>
    <property type="evidence" value="ECO:0007669"/>
    <property type="project" value="InterPro"/>
</dbReference>
<comment type="similarity">
    <text evidence="1">Belongs to the FliN/MopA/SpaO family.</text>
</comment>
<accession>A0A172ZB26</accession>
<proteinExistence type="inferred from homology"/>
<keyword evidence="4" id="KW-0614">Plasmid</keyword>
<sequence>MNEPHFGADSDVGKKEASVPFDEEPRQPWDDHAPTDMPAHDAAPASALNGLSLELTVRAGDVSFTLDEMQRLAPGSVVGITGIAPGEATLCHGERVVAHGELVDVDGRLGLRITRVVFDR</sequence>
<dbReference type="RefSeq" id="WP_064455091.1">
    <property type="nucleotide sequence ID" value="NZ_CP015601.1"/>
</dbReference>
<evidence type="ECO:0000256" key="2">
    <source>
        <dbReference type="SAM" id="MobiDB-lite"/>
    </source>
</evidence>
<feature type="region of interest" description="Disordered" evidence="2">
    <location>
        <begin position="1"/>
        <end position="45"/>
    </location>
</feature>
<dbReference type="InterPro" id="IPR001543">
    <property type="entry name" value="FliN-like_C"/>
</dbReference>
<dbReference type="GO" id="GO:0009425">
    <property type="term" value="C:bacterial-type flagellum basal body"/>
    <property type="evidence" value="ECO:0007669"/>
    <property type="project" value="InterPro"/>
</dbReference>
<evidence type="ECO:0000256" key="1">
    <source>
        <dbReference type="ARBA" id="ARBA00009226"/>
    </source>
</evidence>
<name>A0A172ZB26_9PSED</name>
<dbReference type="AlphaFoldDB" id="A0A172ZB26"/>
<dbReference type="SUPFAM" id="SSF101801">
    <property type="entry name" value="Surface presentation of antigens (SPOA)"/>
    <property type="match status" value="1"/>
</dbReference>
<dbReference type="KEGG" id="panr:A7J50_5953"/>
<evidence type="ECO:0000313" key="5">
    <source>
        <dbReference type="Proteomes" id="UP000077829"/>
    </source>
</evidence>
<gene>
    <name evidence="4" type="ORF">A7J50_5953</name>
</gene>
<dbReference type="Pfam" id="PF01052">
    <property type="entry name" value="FliMN_C"/>
    <property type="match status" value="1"/>
</dbReference>
<feature type="domain" description="Flagellar motor switch protein FliN-like C-terminal" evidence="3">
    <location>
        <begin position="48"/>
        <end position="117"/>
    </location>
</feature>
<dbReference type="InterPro" id="IPR036429">
    <property type="entry name" value="SpoA-like_sf"/>
</dbReference>
<evidence type="ECO:0000313" key="4">
    <source>
        <dbReference type="EMBL" id="ANF89269.1"/>
    </source>
</evidence>